<protein>
    <recommendedName>
        <fullName evidence="3">Lipoprotein</fullName>
    </recommendedName>
</protein>
<accession>A0ABN6EH27</accession>
<dbReference type="Proteomes" id="UP001319045">
    <property type="component" value="Chromosome"/>
</dbReference>
<organism evidence="1 2">
    <name type="scientific">Prevotella herbatica</name>
    <dbReference type="NCBI Taxonomy" id="2801997"/>
    <lineage>
        <taxon>Bacteria</taxon>
        <taxon>Pseudomonadati</taxon>
        <taxon>Bacteroidota</taxon>
        <taxon>Bacteroidia</taxon>
        <taxon>Bacteroidales</taxon>
        <taxon>Prevotellaceae</taxon>
        <taxon>Prevotella</taxon>
    </lineage>
</organism>
<sequence>MKNHLLTTIVLVCTCMLSTFTCGCSSKLTSKEKNSFDKSVIADLEILNEKEANAFQKIREFSSLTKTDSVSPEIKDAKKQIVTAIIEFAGKHDITADLTPQEKNFHLSKDSVDMIKANPLMALDLYKSMKTKRFNKLFNTFLSKDKIDMDIESIIHDKKLKLNEKMILISMKQAELNKNILNMNIQKDNKTSDNVN</sequence>
<keyword evidence="2" id="KW-1185">Reference proteome</keyword>
<evidence type="ECO:0000313" key="1">
    <source>
        <dbReference type="EMBL" id="BCS85232.1"/>
    </source>
</evidence>
<dbReference type="EMBL" id="AP024484">
    <property type="protein sequence ID" value="BCS85232.1"/>
    <property type="molecule type" value="Genomic_DNA"/>
</dbReference>
<evidence type="ECO:0000313" key="2">
    <source>
        <dbReference type="Proteomes" id="UP001319045"/>
    </source>
</evidence>
<name>A0ABN6EH27_9BACT</name>
<proteinExistence type="predicted"/>
<dbReference type="PROSITE" id="PS51257">
    <property type="entry name" value="PROKAR_LIPOPROTEIN"/>
    <property type="match status" value="1"/>
</dbReference>
<gene>
    <name evidence="1" type="ORF">prwr041_11250</name>
</gene>
<dbReference type="RefSeq" id="WP_207155388.1">
    <property type="nucleotide sequence ID" value="NZ_AP024484.1"/>
</dbReference>
<reference evidence="1 2" key="1">
    <citation type="journal article" date="2022" name="Int. J. Syst. Evol. Microbiol.">
        <title>Prevotella herbatica sp. nov., a plant polysaccharide-decomposing anaerobic bacterium isolated from a methanogenic reactor.</title>
        <authorList>
            <person name="Uek A."/>
            <person name="Tonouchi A."/>
            <person name="Kaku N."/>
            <person name="Ueki K."/>
        </authorList>
    </citation>
    <scope>NUCLEOTIDE SEQUENCE [LARGE SCALE GENOMIC DNA]</scope>
    <source>
        <strain evidence="1 2">WR041</strain>
    </source>
</reference>
<evidence type="ECO:0008006" key="3">
    <source>
        <dbReference type="Google" id="ProtNLM"/>
    </source>
</evidence>